<feature type="region of interest" description="Disordered" evidence="1">
    <location>
        <begin position="26"/>
        <end position="47"/>
    </location>
</feature>
<evidence type="ECO:0000313" key="3">
    <source>
        <dbReference type="Proteomes" id="UP000054047"/>
    </source>
</evidence>
<name>A0A0C2G5P9_9BILA</name>
<proteinExistence type="predicted"/>
<feature type="compositionally biased region" description="Polar residues" evidence="1">
    <location>
        <begin position="82"/>
        <end position="91"/>
    </location>
</feature>
<protein>
    <submittedName>
        <fullName evidence="2">Uncharacterized protein</fullName>
    </submittedName>
</protein>
<feature type="region of interest" description="Disordered" evidence="1">
    <location>
        <begin position="76"/>
        <end position="97"/>
    </location>
</feature>
<dbReference type="Proteomes" id="UP000054047">
    <property type="component" value="Unassembled WGS sequence"/>
</dbReference>
<dbReference type="EMBL" id="KN743815">
    <property type="protein sequence ID" value="KIH52371.1"/>
    <property type="molecule type" value="Genomic_DNA"/>
</dbReference>
<reference evidence="2 3" key="1">
    <citation type="submission" date="2013-12" db="EMBL/GenBank/DDBJ databases">
        <title>Draft genome of the parsitic nematode Ancylostoma duodenale.</title>
        <authorList>
            <person name="Mitreva M."/>
        </authorList>
    </citation>
    <scope>NUCLEOTIDE SEQUENCE [LARGE SCALE GENOMIC DNA]</scope>
    <source>
        <strain evidence="2 3">Zhejiang</strain>
    </source>
</reference>
<accession>A0A0C2G5P9</accession>
<dbReference type="AlphaFoldDB" id="A0A0C2G5P9"/>
<organism evidence="2 3">
    <name type="scientific">Ancylostoma duodenale</name>
    <dbReference type="NCBI Taxonomy" id="51022"/>
    <lineage>
        <taxon>Eukaryota</taxon>
        <taxon>Metazoa</taxon>
        <taxon>Ecdysozoa</taxon>
        <taxon>Nematoda</taxon>
        <taxon>Chromadorea</taxon>
        <taxon>Rhabditida</taxon>
        <taxon>Rhabditina</taxon>
        <taxon>Rhabditomorpha</taxon>
        <taxon>Strongyloidea</taxon>
        <taxon>Ancylostomatidae</taxon>
        <taxon>Ancylostomatinae</taxon>
        <taxon>Ancylostoma</taxon>
    </lineage>
</organism>
<sequence length="97" mass="10349">MGIARAKIEAPRALFGVGISPNSRPAIFDPRTAARGPRPPRAAAVGRRSRRGIAAALCSLASVSAKLEVRLPDAVESKESRSNTTVQSVPTLFTRRR</sequence>
<keyword evidence="3" id="KW-1185">Reference proteome</keyword>
<evidence type="ECO:0000256" key="1">
    <source>
        <dbReference type="SAM" id="MobiDB-lite"/>
    </source>
</evidence>
<evidence type="ECO:0000313" key="2">
    <source>
        <dbReference type="EMBL" id="KIH52371.1"/>
    </source>
</evidence>
<gene>
    <name evidence="2" type="ORF">ANCDUO_17528</name>
</gene>
<feature type="compositionally biased region" description="Low complexity" evidence="1">
    <location>
        <begin position="30"/>
        <end position="47"/>
    </location>
</feature>